<comment type="subcellular location">
    <subcellularLocation>
        <location evidence="1">Membrane</location>
        <topology evidence="1">Multi-pass membrane protein</topology>
    </subcellularLocation>
</comment>
<evidence type="ECO:0000259" key="7">
    <source>
        <dbReference type="PROSITE" id="PS50850"/>
    </source>
</evidence>
<feature type="domain" description="Major facilitator superfamily (MFS) profile" evidence="7">
    <location>
        <begin position="125"/>
        <end position="561"/>
    </location>
</feature>
<proteinExistence type="predicted"/>
<reference evidence="8" key="1">
    <citation type="submission" date="2020-11" db="EMBL/GenBank/DDBJ databases">
        <authorList>
            <consortium name="DOE Joint Genome Institute"/>
            <person name="Ahrendt S."/>
            <person name="Riley R."/>
            <person name="Andreopoulos W."/>
            <person name="Labutti K."/>
            <person name="Pangilinan J."/>
            <person name="Ruiz-Duenas F.J."/>
            <person name="Barrasa J.M."/>
            <person name="Sanchez-Garcia M."/>
            <person name="Camarero S."/>
            <person name="Miyauchi S."/>
            <person name="Serrano A."/>
            <person name="Linde D."/>
            <person name="Babiker R."/>
            <person name="Drula E."/>
            <person name="Ayuso-Fernandez I."/>
            <person name="Pacheco R."/>
            <person name="Padilla G."/>
            <person name="Ferreira P."/>
            <person name="Barriuso J."/>
            <person name="Kellner H."/>
            <person name="Castanera R."/>
            <person name="Alfaro M."/>
            <person name="Ramirez L."/>
            <person name="Pisabarro A.G."/>
            <person name="Kuo A."/>
            <person name="Tritt A."/>
            <person name="Lipzen A."/>
            <person name="He G."/>
            <person name="Yan M."/>
            <person name="Ng V."/>
            <person name="Cullen D."/>
            <person name="Martin F."/>
            <person name="Rosso M.-N."/>
            <person name="Henrissat B."/>
            <person name="Hibbett D."/>
            <person name="Martinez A.T."/>
            <person name="Grigoriev I.V."/>
        </authorList>
    </citation>
    <scope>NUCLEOTIDE SEQUENCE</scope>
    <source>
        <strain evidence="8">CBS 506.95</strain>
    </source>
</reference>
<name>A0A9P6JL38_9AGAR</name>
<dbReference type="Gene3D" id="1.20.1250.20">
    <property type="entry name" value="MFS general substrate transporter like domains"/>
    <property type="match status" value="1"/>
</dbReference>
<evidence type="ECO:0000256" key="5">
    <source>
        <dbReference type="SAM" id="MobiDB-lite"/>
    </source>
</evidence>
<dbReference type="OrthoDB" id="9986881at2759"/>
<keyword evidence="9" id="KW-1185">Reference proteome</keyword>
<dbReference type="PANTHER" id="PTHR23502:SF74">
    <property type="entry name" value="MAJOR FACILITATOR SUPERFAMILY (MFS) PROFILE DOMAIN-CONTAINING PROTEIN"/>
    <property type="match status" value="1"/>
</dbReference>
<evidence type="ECO:0000256" key="1">
    <source>
        <dbReference type="ARBA" id="ARBA00004141"/>
    </source>
</evidence>
<gene>
    <name evidence="8" type="ORF">CPB83DRAFT_860450</name>
</gene>
<dbReference type="InterPro" id="IPR020846">
    <property type="entry name" value="MFS_dom"/>
</dbReference>
<dbReference type="Pfam" id="PF07690">
    <property type="entry name" value="MFS_1"/>
    <property type="match status" value="1"/>
</dbReference>
<dbReference type="Proteomes" id="UP000807306">
    <property type="component" value="Unassembled WGS sequence"/>
</dbReference>
<comment type="caution">
    <text evidence="8">The sequence shown here is derived from an EMBL/GenBank/DDBJ whole genome shotgun (WGS) entry which is preliminary data.</text>
</comment>
<keyword evidence="4 6" id="KW-0472">Membrane</keyword>
<dbReference type="CDD" id="cd17323">
    <property type="entry name" value="MFS_Tpo1_MDR_like"/>
    <property type="match status" value="1"/>
</dbReference>
<feature type="transmembrane region" description="Helical" evidence="6">
    <location>
        <begin position="469"/>
        <end position="496"/>
    </location>
</feature>
<feature type="region of interest" description="Disordered" evidence="5">
    <location>
        <begin position="1"/>
        <end position="41"/>
    </location>
</feature>
<feature type="transmembrane region" description="Helical" evidence="6">
    <location>
        <begin position="166"/>
        <end position="185"/>
    </location>
</feature>
<dbReference type="EMBL" id="MU157891">
    <property type="protein sequence ID" value="KAF9524912.1"/>
    <property type="molecule type" value="Genomic_DNA"/>
</dbReference>
<sequence length="594" mass="65747">MANLDPPFHNADPESRPTTVVDSSRSSFTYCEPSGSKSEADIGVTCISSLAQESEEVAQPPVISDIARRGEEELERYGGNDVHDPPPHDHLERLGSTIPGPPEKDANMVGWDGPNDPDNPQNWSVAYKWFVTAVVILMTVNVTFCSSAPASAASAIMKDFHVTKEVSYLTTTTFLLGYVIGPFFWGSGGELVGRRPVFVFTMSIYTILFLGQALAPNIQTLEVTRFLGGFFAVAPLTNCGGLIADIWPAIQRGTATSIFTTMLFIGPVTGPLVSGFMLQAHVSWRWIFWVMMIFAGVCTVNIIVFLPETYAPVILLKKAKKLRREDPIGAKEIYAEHEKQDWSAKGIIHRTIFRPFLMLAMEPILTLITFYISIVYGLLYGLFQAFPIVFIDHHGFSIDHDGLIFIGVGIGTTLGSVINWRTSAHYPELMVKWRGSPPPEERLYSAMLGSVILSISIFWFGWTGNYSSIPWYVAGISTVFIGMGISLIFMSFLSYLVDTYLMYSSSAFAANTIVRSAVAAAFPLFTVQMFTNLGVNWACTLIGCITLVFIPCPFLFYKYGPQIRTHSRFAPCLDLQIAAEIKQEAIEKSRHQSA</sequence>
<feature type="transmembrane region" description="Helical" evidence="6">
    <location>
        <begin position="197"/>
        <end position="215"/>
    </location>
</feature>
<feature type="transmembrane region" description="Helical" evidence="6">
    <location>
        <begin position="286"/>
        <end position="316"/>
    </location>
</feature>
<feature type="region of interest" description="Disordered" evidence="5">
    <location>
        <begin position="76"/>
        <end position="115"/>
    </location>
</feature>
<feature type="transmembrane region" description="Helical" evidence="6">
    <location>
        <begin position="403"/>
        <end position="422"/>
    </location>
</feature>
<organism evidence="8 9">
    <name type="scientific">Crepidotus variabilis</name>
    <dbReference type="NCBI Taxonomy" id="179855"/>
    <lineage>
        <taxon>Eukaryota</taxon>
        <taxon>Fungi</taxon>
        <taxon>Dikarya</taxon>
        <taxon>Basidiomycota</taxon>
        <taxon>Agaricomycotina</taxon>
        <taxon>Agaricomycetes</taxon>
        <taxon>Agaricomycetidae</taxon>
        <taxon>Agaricales</taxon>
        <taxon>Agaricineae</taxon>
        <taxon>Crepidotaceae</taxon>
        <taxon>Crepidotus</taxon>
    </lineage>
</organism>
<feature type="transmembrane region" description="Helical" evidence="6">
    <location>
        <begin position="535"/>
        <end position="557"/>
    </location>
</feature>
<feature type="compositionally biased region" description="Polar residues" evidence="5">
    <location>
        <begin position="16"/>
        <end position="29"/>
    </location>
</feature>
<feature type="transmembrane region" description="Helical" evidence="6">
    <location>
        <begin position="364"/>
        <end position="383"/>
    </location>
</feature>
<dbReference type="GO" id="GO:0022857">
    <property type="term" value="F:transmembrane transporter activity"/>
    <property type="evidence" value="ECO:0007669"/>
    <property type="project" value="InterPro"/>
</dbReference>
<feature type="transmembrane region" description="Helical" evidence="6">
    <location>
        <begin position="129"/>
        <end position="154"/>
    </location>
</feature>
<dbReference type="GO" id="GO:0005886">
    <property type="term" value="C:plasma membrane"/>
    <property type="evidence" value="ECO:0007669"/>
    <property type="project" value="TreeGrafter"/>
</dbReference>
<feature type="transmembrane region" description="Helical" evidence="6">
    <location>
        <begin position="259"/>
        <end position="280"/>
    </location>
</feature>
<feature type="transmembrane region" description="Helical" evidence="6">
    <location>
        <begin position="508"/>
        <end position="529"/>
    </location>
</feature>
<dbReference type="SUPFAM" id="SSF103473">
    <property type="entry name" value="MFS general substrate transporter"/>
    <property type="match status" value="1"/>
</dbReference>
<dbReference type="PANTHER" id="PTHR23502">
    <property type="entry name" value="MAJOR FACILITATOR SUPERFAMILY"/>
    <property type="match status" value="1"/>
</dbReference>
<evidence type="ECO:0000313" key="8">
    <source>
        <dbReference type="EMBL" id="KAF9524912.1"/>
    </source>
</evidence>
<dbReference type="InterPro" id="IPR011701">
    <property type="entry name" value="MFS"/>
</dbReference>
<evidence type="ECO:0000256" key="4">
    <source>
        <dbReference type="ARBA" id="ARBA00023136"/>
    </source>
</evidence>
<evidence type="ECO:0000256" key="2">
    <source>
        <dbReference type="ARBA" id="ARBA00022692"/>
    </source>
</evidence>
<keyword evidence="2 6" id="KW-0812">Transmembrane</keyword>
<dbReference type="InterPro" id="IPR036259">
    <property type="entry name" value="MFS_trans_sf"/>
</dbReference>
<evidence type="ECO:0000256" key="6">
    <source>
        <dbReference type="SAM" id="Phobius"/>
    </source>
</evidence>
<dbReference type="FunFam" id="1.20.1250.20:FF:000082">
    <property type="entry name" value="MFS multidrug transporter, putative"/>
    <property type="match status" value="1"/>
</dbReference>
<feature type="compositionally biased region" description="Basic and acidic residues" evidence="5">
    <location>
        <begin position="76"/>
        <end position="93"/>
    </location>
</feature>
<dbReference type="AlphaFoldDB" id="A0A9P6JL38"/>
<feature type="transmembrane region" description="Helical" evidence="6">
    <location>
        <begin position="443"/>
        <end position="463"/>
    </location>
</feature>
<evidence type="ECO:0000256" key="3">
    <source>
        <dbReference type="ARBA" id="ARBA00022989"/>
    </source>
</evidence>
<accession>A0A9P6JL38</accession>
<dbReference type="PROSITE" id="PS50850">
    <property type="entry name" value="MFS"/>
    <property type="match status" value="1"/>
</dbReference>
<protein>
    <submittedName>
        <fullName evidence="8">MFS polyamine transporter</fullName>
    </submittedName>
</protein>
<keyword evidence="3 6" id="KW-1133">Transmembrane helix</keyword>
<feature type="transmembrane region" description="Helical" evidence="6">
    <location>
        <begin position="227"/>
        <end position="247"/>
    </location>
</feature>
<evidence type="ECO:0000313" key="9">
    <source>
        <dbReference type="Proteomes" id="UP000807306"/>
    </source>
</evidence>